<dbReference type="AlphaFoldDB" id="A0A1I8E9C1"/>
<dbReference type="WBParaSite" id="maker-PairedContig_1117-snap-gene-0.8-mRNA-1">
    <property type="protein sequence ID" value="maker-PairedContig_1117-snap-gene-0.8-mRNA-1"/>
    <property type="gene ID" value="maker-PairedContig_1117-snap-gene-0.8"/>
</dbReference>
<proteinExistence type="inferred from homology"/>
<evidence type="ECO:0000313" key="4">
    <source>
        <dbReference type="WBParaSite" id="maker-PairedContig_1117-snap-gene-0.8-mRNA-1"/>
    </source>
</evidence>
<keyword evidence="2" id="KW-0597">Phosphoprotein</keyword>
<keyword evidence="3" id="KW-0650">Protein phosphatase inhibitor</keyword>
<evidence type="ECO:0000256" key="3">
    <source>
        <dbReference type="ARBA" id="ARBA00023272"/>
    </source>
</evidence>
<dbReference type="PANTHER" id="PTHR16188:SF14">
    <property type="entry name" value="GEO07393P1"/>
    <property type="match status" value="1"/>
</dbReference>
<evidence type="ECO:0000256" key="1">
    <source>
        <dbReference type="ARBA" id="ARBA00005483"/>
    </source>
</evidence>
<accession>A0A1I8E9C1</accession>
<reference evidence="4" key="1">
    <citation type="submission" date="2016-11" db="UniProtKB">
        <authorList>
            <consortium name="WormBaseParasite"/>
        </authorList>
    </citation>
    <scope>IDENTIFICATION</scope>
    <source>
        <strain evidence="4">pt0022</strain>
    </source>
</reference>
<organism evidence="4">
    <name type="scientific">Wuchereria bancrofti</name>
    <dbReference type="NCBI Taxonomy" id="6293"/>
    <lineage>
        <taxon>Eukaryota</taxon>
        <taxon>Metazoa</taxon>
        <taxon>Ecdysozoa</taxon>
        <taxon>Nematoda</taxon>
        <taxon>Chromadorea</taxon>
        <taxon>Rhabditida</taxon>
        <taxon>Spirurina</taxon>
        <taxon>Spiruromorpha</taxon>
        <taxon>Filarioidea</taxon>
        <taxon>Onchocercidae</taxon>
        <taxon>Wuchereria</taxon>
    </lineage>
</organism>
<name>A0A1I8E9C1_WUCBA</name>
<dbReference type="STRING" id="6293.A0A1I8E9C1"/>
<dbReference type="Pfam" id="PF05361">
    <property type="entry name" value="PP1_inhibitor"/>
    <property type="match status" value="1"/>
</dbReference>
<sequence length="167" mass="19569">VKPILLPFHTTIPTAASPLLFIDNIFEANDNDAMMCLIPKIVIYSDRFTKVQQIMAENLAKHAHFNDQKIRKTNERSRMLTMKYGKHQMMLIKKRMNVEGWIDDQLNELYKSATDNIDIDVDAILDLNTELERRHYIMDLLQKTHCPATESQIHDFLDQLIQKLNML</sequence>
<dbReference type="GO" id="GO:0005737">
    <property type="term" value="C:cytoplasm"/>
    <property type="evidence" value="ECO:0007669"/>
    <property type="project" value="InterPro"/>
</dbReference>
<dbReference type="Gene3D" id="1.10.150.220">
    <property type="entry name" value="CPI-17"/>
    <property type="match status" value="1"/>
</dbReference>
<dbReference type="PANTHER" id="PTHR16188">
    <property type="entry name" value="PROTEIN PHOSPHATASE 1 INHIBITOR POTENTIATED BY PROTEIN KINASE C"/>
    <property type="match status" value="1"/>
</dbReference>
<dbReference type="InterPro" id="IPR008025">
    <property type="entry name" value="CPI-17"/>
</dbReference>
<dbReference type="InterPro" id="IPR036658">
    <property type="entry name" value="CPI-17_sf"/>
</dbReference>
<dbReference type="SUPFAM" id="SSF81790">
    <property type="entry name" value="Myosin phosphatase inhibitor 17kDa protein, CPI-17"/>
    <property type="match status" value="1"/>
</dbReference>
<evidence type="ECO:0000256" key="2">
    <source>
        <dbReference type="ARBA" id="ARBA00022553"/>
    </source>
</evidence>
<protein>
    <submittedName>
        <fullName evidence="4">Uncharacterized protein</fullName>
    </submittedName>
</protein>
<comment type="similarity">
    <text evidence="1">Belongs to the PP1 inhibitor family.</text>
</comment>
<dbReference type="GO" id="GO:0004865">
    <property type="term" value="F:protein serine/threonine phosphatase inhibitor activity"/>
    <property type="evidence" value="ECO:0007669"/>
    <property type="project" value="TreeGrafter"/>
</dbReference>